<dbReference type="SUPFAM" id="SSF51735">
    <property type="entry name" value="NAD(P)-binding Rossmann-fold domains"/>
    <property type="match status" value="1"/>
</dbReference>
<comment type="pathway">
    <text evidence="2">Carbohydrate biosynthesis; dTDP-L-rhamnose biosynthesis.</text>
</comment>
<evidence type="ECO:0000313" key="5">
    <source>
        <dbReference type="Proteomes" id="UP000295627"/>
    </source>
</evidence>
<dbReference type="Pfam" id="PF04321">
    <property type="entry name" value="RmlD_sub_bind"/>
    <property type="match status" value="1"/>
</dbReference>
<dbReference type="InterPro" id="IPR005913">
    <property type="entry name" value="dTDP_dehydrorham_reduct"/>
</dbReference>
<dbReference type="GO" id="GO:0008831">
    <property type="term" value="F:dTDP-4-dehydrorhamnose reductase activity"/>
    <property type="evidence" value="ECO:0007669"/>
    <property type="project" value="UniProtKB-EC"/>
</dbReference>
<comment type="function">
    <text evidence="2">Catalyzes the reduction of dTDP-6-deoxy-L-lyxo-4-hexulose to yield dTDP-L-rhamnose.</text>
</comment>
<reference evidence="4 5" key="1">
    <citation type="journal article" date="2019" name="Sci. Rep.">
        <title>Extended insight into the Mycobacterium chelonae-abscessus complex through whole genome sequencing of Mycobacterium salmoniphilum outbreak and Mycobacterium salmoniphilum-like strains.</title>
        <authorList>
            <person name="Behra P.R.K."/>
            <person name="Das S."/>
            <person name="Pettersson B.M.F."/>
            <person name="Shirreff L."/>
            <person name="DuCote T."/>
            <person name="Jacobsson K.G."/>
            <person name="Ennis D.G."/>
            <person name="Kirsebom L.A."/>
        </authorList>
    </citation>
    <scope>NUCLEOTIDE SEQUENCE [LARGE SCALE GENOMIC DNA]</scope>
    <source>
        <strain evidence="4 5">DSM 45524</strain>
    </source>
</reference>
<dbReference type="EMBL" id="RXLR01000031">
    <property type="protein sequence ID" value="TDH17672.1"/>
    <property type="molecule type" value="Genomic_DNA"/>
</dbReference>
<comment type="similarity">
    <text evidence="1 2">Belongs to the dTDP-4-dehydrorhamnose reductase family.</text>
</comment>
<evidence type="ECO:0000313" key="4">
    <source>
        <dbReference type="EMBL" id="TDH17672.1"/>
    </source>
</evidence>
<dbReference type="InterPro" id="IPR036291">
    <property type="entry name" value="NAD(P)-bd_dom_sf"/>
</dbReference>
<dbReference type="UniPathway" id="UPA00124"/>
<dbReference type="GO" id="GO:0019305">
    <property type="term" value="P:dTDP-rhamnose biosynthetic process"/>
    <property type="evidence" value="ECO:0007669"/>
    <property type="project" value="UniProtKB-UniPathway"/>
</dbReference>
<proteinExistence type="inferred from homology"/>
<dbReference type="AlphaFoldDB" id="A0A4R5P534"/>
<evidence type="ECO:0000259" key="3">
    <source>
        <dbReference type="Pfam" id="PF04321"/>
    </source>
</evidence>
<dbReference type="EC" id="1.1.1.133" evidence="2"/>
<evidence type="ECO:0000256" key="2">
    <source>
        <dbReference type="RuleBase" id="RU364082"/>
    </source>
</evidence>
<dbReference type="PANTHER" id="PTHR10491:SF4">
    <property type="entry name" value="METHIONINE ADENOSYLTRANSFERASE 2 SUBUNIT BETA"/>
    <property type="match status" value="1"/>
</dbReference>
<evidence type="ECO:0000256" key="1">
    <source>
        <dbReference type="ARBA" id="ARBA00010944"/>
    </source>
</evidence>
<dbReference type="GO" id="GO:0005829">
    <property type="term" value="C:cytosol"/>
    <property type="evidence" value="ECO:0007669"/>
    <property type="project" value="TreeGrafter"/>
</dbReference>
<keyword evidence="2" id="KW-0521">NADP</keyword>
<dbReference type="Gene3D" id="3.90.25.10">
    <property type="entry name" value="UDP-galactose 4-epimerase, domain 1"/>
    <property type="match status" value="1"/>
</dbReference>
<dbReference type="RefSeq" id="WP_078336240.1">
    <property type="nucleotide sequence ID" value="NZ_MAFQ01000017.1"/>
</dbReference>
<comment type="caution">
    <text evidence="4">The sequence shown here is derived from an EMBL/GenBank/DDBJ whole genome shotgun (WGS) entry which is preliminary data.</text>
</comment>
<sequence>MLVITGAGGQLGSHLIARAARRGLAIRALKSSDWDITAGDAPDGVVAGGDTVINCAAYTAVDAAESDEARAYAVNATGAANVAQVCRDVGARLIHISTDYVFSGYFADAPPAPYRTDAATAPEGVYGRTKLAGERAVHETLPSAHVVRTAWVYTGVGGDFVGVMRRLAGGDGPVRVVTDQTGSPTYAADLAEGLLDLTAAEVDAPILHATGGGVVNRFDWAKEVFDLVGADSSRVQPCLSVDMPRPAPRPPYSALDGTQWADAGLPPLRPWREALAEALATH</sequence>
<organism evidence="4 5">
    <name type="scientific">Mycobacteroides franklinii</name>
    <dbReference type="NCBI Taxonomy" id="948102"/>
    <lineage>
        <taxon>Bacteria</taxon>
        <taxon>Bacillati</taxon>
        <taxon>Actinomycetota</taxon>
        <taxon>Actinomycetes</taxon>
        <taxon>Mycobacteriales</taxon>
        <taxon>Mycobacteriaceae</taxon>
        <taxon>Mycobacteroides</taxon>
    </lineage>
</organism>
<dbReference type="InterPro" id="IPR029903">
    <property type="entry name" value="RmlD-like-bd"/>
</dbReference>
<dbReference type="CDD" id="cd05254">
    <property type="entry name" value="dTDP_HR_like_SDR_e"/>
    <property type="match status" value="1"/>
</dbReference>
<dbReference type="Gene3D" id="3.40.50.720">
    <property type="entry name" value="NAD(P)-binding Rossmann-like Domain"/>
    <property type="match status" value="1"/>
</dbReference>
<feature type="domain" description="RmlD-like substrate binding" evidence="3">
    <location>
        <begin position="2"/>
        <end position="280"/>
    </location>
</feature>
<dbReference type="Proteomes" id="UP000295627">
    <property type="component" value="Unassembled WGS sequence"/>
</dbReference>
<accession>A0A4R5P534</accession>
<name>A0A4R5P534_9MYCO</name>
<gene>
    <name evidence="4" type="primary">rfbD</name>
    <name evidence="4" type="ORF">EJ571_26130</name>
</gene>
<keyword evidence="2 4" id="KW-0560">Oxidoreductase</keyword>
<dbReference type="NCBIfam" id="TIGR01214">
    <property type="entry name" value="rmlD"/>
    <property type="match status" value="1"/>
</dbReference>
<dbReference type="PANTHER" id="PTHR10491">
    <property type="entry name" value="DTDP-4-DEHYDRORHAMNOSE REDUCTASE"/>
    <property type="match status" value="1"/>
</dbReference>
<protein>
    <recommendedName>
        <fullName evidence="2">dTDP-4-dehydrorhamnose reductase</fullName>
        <ecNumber evidence="2">1.1.1.133</ecNumber>
    </recommendedName>
</protein>